<dbReference type="Gene3D" id="1.10.3020.10">
    <property type="entry name" value="alpha-amino acid ester hydrolase ( Helical cap domain)"/>
    <property type="match status" value="1"/>
</dbReference>
<dbReference type="SUPFAM" id="SSF49785">
    <property type="entry name" value="Galactose-binding domain-like"/>
    <property type="match status" value="1"/>
</dbReference>
<dbReference type="PANTHER" id="PTHR43056:SF10">
    <property type="entry name" value="COCE_NOND FAMILY, PUTATIVE (AFU_ORTHOLOGUE AFUA_7G00600)-RELATED"/>
    <property type="match status" value="1"/>
</dbReference>
<dbReference type="GO" id="GO:0008239">
    <property type="term" value="F:dipeptidyl-peptidase activity"/>
    <property type="evidence" value="ECO:0007669"/>
    <property type="project" value="InterPro"/>
</dbReference>
<dbReference type="NCBIfam" id="TIGR00976">
    <property type="entry name" value="CocE_NonD"/>
    <property type="match status" value="1"/>
</dbReference>
<dbReference type="InterPro" id="IPR005674">
    <property type="entry name" value="CocE/Ser_esterase"/>
</dbReference>
<feature type="domain" description="Xaa-Pro dipeptidyl-peptidase C-terminal" evidence="2">
    <location>
        <begin position="299"/>
        <end position="526"/>
    </location>
</feature>
<dbReference type="InterPro" id="IPR008979">
    <property type="entry name" value="Galactose-bd-like_sf"/>
</dbReference>
<sequence>MGFAPPERAVMRTRDGVALVADVYRPPGAGPHPVLLMRQPYGRRIASTVTYAHPGWYARQGFMVVVQDVRGRGDSQGEFEPFLNEALDGADTLDWCAQLPGSNGRVGMYGFSYQGATQLLAAAGGHPALRAIAPAMTAWDLYEDWAYEQGVLRLANGLGWAAQLAAEGYRRHGDAPAYQRMLQLAAADGAALRDIVATTASALPGSFFNDWLHEPQGSDYWRRRAPAPRMDRPLPPALFIGGWYDAFLGGTLTGYHAWVDSGAEAALIIGPWGHLPWTSRSGAVDYGVAAGGGVDEVQLAFFRRYLCEEAGDAPTGARLFDLGAGVWHEYAGWSCSEQVLALHPAGDGRAAVDVEAGLLSAEAGPEGVEWLVHDPWRPAPACGGHLGQPAGRADRTAVDARPDVLTFTGMPLNESVRLCGAPELELHGGADCDPFTVYVSLSTVEPDGRSLHLTAAGARLSGAGPWCVRLRPVLATLRRGQKLRLSIALAAFPGLALEHGDARGWAEVRAGEHPVITLQFAPGAGRSALRVPLVEA</sequence>
<dbReference type="AlphaFoldDB" id="A0A1P8UGK5"/>
<dbReference type="Pfam" id="PF08530">
    <property type="entry name" value="PepX_C"/>
    <property type="match status" value="1"/>
</dbReference>
<dbReference type="PANTHER" id="PTHR43056">
    <property type="entry name" value="PEPTIDASE S9 PROLYL OLIGOPEPTIDASE"/>
    <property type="match status" value="1"/>
</dbReference>
<dbReference type="Gene3D" id="2.60.120.260">
    <property type="entry name" value="Galactose-binding domain-like"/>
    <property type="match status" value="1"/>
</dbReference>
<dbReference type="Gene3D" id="3.40.50.1820">
    <property type="entry name" value="alpha/beta hydrolase"/>
    <property type="match status" value="1"/>
</dbReference>
<protein>
    <recommendedName>
        <fullName evidence="2">Xaa-Pro dipeptidyl-peptidase C-terminal domain-containing protein</fullName>
    </recommendedName>
</protein>
<evidence type="ECO:0000259" key="2">
    <source>
        <dbReference type="SMART" id="SM00939"/>
    </source>
</evidence>
<dbReference type="InterPro" id="IPR013736">
    <property type="entry name" value="Xaa-Pro_dipept_C"/>
</dbReference>
<evidence type="ECO:0000313" key="3">
    <source>
        <dbReference type="EMBL" id="APZ42966.1"/>
    </source>
</evidence>
<keyword evidence="1" id="KW-0378">Hydrolase</keyword>
<dbReference type="STRING" id="1765967.BW247_07560"/>
<dbReference type="InterPro" id="IPR000383">
    <property type="entry name" value="Xaa-Pro-like_dom"/>
</dbReference>
<reference evidence="3 4" key="1">
    <citation type="submission" date="2017-01" db="EMBL/GenBank/DDBJ databases">
        <title>Draft sequence of Acidihalobacter ferrooxidans strain DSM 14175 (strain V8).</title>
        <authorList>
            <person name="Khaleque H.N."/>
            <person name="Ramsay J.P."/>
            <person name="Murphy R.J.T."/>
            <person name="Kaksonen A.H."/>
            <person name="Boxall N.J."/>
            <person name="Watkin E.L.J."/>
        </authorList>
    </citation>
    <scope>NUCLEOTIDE SEQUENCE [LARGE SCALE GENOMIC DNA]</scope>
    <source>
        <strain evidence="3 4">V8</strain>
    </source>
</reference>
<dbReference type="SMART" id="SM00939">
    <property type="entry name" value="PepX_C"/>
    <property type="match status" value="1"/>
</dbReference>
<name>A0A1P8UGK5_9GAMM</name>
<dbReference type="EMBL" id="CP019434">
    <property type="protein sequence ID" value="APZ42966.1"/>
    <property type="molecule type" value="Genomic_DNA"/>
</dbReference>
<evidence type="ECO:0000256" key="1">
    <source>
        <dbReference type="ARBA" id="ARBA00022801"/>
    </source>
</evidence>
<dbReference type="InterPro" id="IPR050585">
    <property type="entry name" value="Xaa-Pro_dipeptidyl-ppase/CocE"/>
</dbReference>
<dbReference type="Pfam" id="PF02129">
    <property type="entry name" value="Peptidase_S15"/>
    <property type="match status" value="1"/>
</dbReference>
<gene>
    <name evidence="3" type="ORF">BW247_07560</name>
</gene>
<accession>A0A1P8UGK5</accession>
<keyword evidence="4" id="KW-1185">Reference proteome</keyword>
<dbReference type="KEGG" id="afy:BW247_07560"/>
<evidence type="ECO:0000313" key="4">
    <source>
        <dbReference type="Proteomes" id="UP000243807"/>
    </source>
</evidence>
<proteinExistence type="predicted"/>
<organism evidence="3 4">
    <name type="scientific">Acidihalobacter ferrooxydans</name>
    <dbReference type="NCBI Taxonomy" id="1765967"/>
    <lineage>
        <taxon>Bacteria</taxon>
        <taxon>Pseudomonadati</taxon>
        <taxon>Pseudomonadota</taxon>
        <taxon>Gammaproteobacteria</taxon>
        <taxon>Chromatiales</taxon>
        <taxon>Ectothiorhodospiraceae</taxon>
        <taxon>Acidihalobacter</taxon>
    </lineage>
</organism>
<dbReference type="SUPFAM" id="SSF53474">
    <property type="entry name" value="alpha/beta-Hydrolases"/>
    <property type="match status" value="1"/>
</dbReference>
<dbReference type="OrthoDB" id="9806163at2"/>
<dbReference type="InterPro" id="IPR029058">
    <property type="entry name" value="AB_hydrolase_fold"/>
</dbReference>
<dbReference type="Proteomes" id="UP000243807">
    <property type="component" value="Chromosome"/>
</dbReference>